<dbReference type="RefSeq" id="WP_345642454.1">
    <property type="nucleotide sequence ID" value="NZ_BAABKB010000002.1"/>
</dbReference>
<evidence type="ECO:0000313" key="2">
    <source>
        <dbReference type="Proteomes" id="UP001501759"/>
    </source>
</evidence>
<accession>A0ABP9IJG4</accession>
<dbReference type="Proteomes" id="UP001501759">
    <property type="component" value="Unassembled WGS sequence"/>
</dbReference>
<organism evidence="1 2">
    <name type="scientific">Streptomyces siamensis</name>
    <dbReference type="NCBI Taxonomy" id="1274986"/>
    <lineage>
        <taxon>Bacteria</taxon>
        <taxon>Bacillati</taxon>
        <taxon>Actinomycetota</taxon>
        <taxon>Actinomycetes</taxon>
        <taxon>Kitasatosporales</taxon>
        <taxon>Streptomycetaceae</taxon>
        <taxon>Streptomyces</taxon>
    </lineage>
</organism>
<evidence type="ECO:0000313" key="1">
    <source>
        <dbReference type="EMBL" id="GAA4999587.1"/>
    </source>
</evidence>
<dbReference type="EMBL" id="BAABKB010000002">
    <property type="protein sequence ID" value="GAA4999587.1"/>
    <property type="molecule type" value="Genomic_DNA"/>
</dbReference>
<reference evidence="2" key="1">
    <citation type="journal article" date="2019" name="Int. J. Syst. Evol. Microbiol.">
        <title>The Global Catalogue of Microorganisms (GCM) 10K type strain sequencing project: providing services to taxonomists for standard genome sequencing and annotation.</title>
        <authorList>
            <consortium name="The Broad Institute Genomics Platform"/>
            <consortium name="The Broad Institute Genome Sequencing Center for Infectious Disease"/>
            <person name="Wu L."/>
            <person name="Ma J."/>
        </authorList>
    </citation>
    <scope>NUCLEOTIDE SEQUENCE [LARGE SCALE GENOMIC DNA]</scope>
    <source>
        <strain evidence="2">JCM 18409</strain>
    </source>
</reference>
<keyword evidence="2" id="KW-1185">Reference proteome</keyword>
<proteinExistence type="predicted"/>
<name>A0ABP9IJG4_9ACTN</name>
<sequence>MNQCGLCERQLEHGYLCPGDVLALAERLQRLPALFIELGLYLAPTGRPAAERVTTSHATPPLPLNEVVLDLRHGGIALVLESWRSDIQSARGWGEPAITGGLDYRVMHACRWIGMQLEWLAANYPGAGDLAREVRELEGNALSIIGGKKDRGRPIGQCVSVDSSGVVCGATLRHREGQTSVVCDWCQCVYKGEQDLLLLLHYQPREATDA</sequence>
<protein>
    <submittedName>
        <fullName evidence="1">Uncharacterized protein</fullName>
    </submittedName>
</protein>
<comment type="caution">
    <text evidence="1">The sequence shown here is derived from an EMBL/GenBank/DDBJ whole genome shotgun (WGS) entry which is preliminary data.</text>
</comment>
<gene>
    <name evidence="1" type="ORF">GCM10023335_12610</name>
</gene>